<name>A0ABS7E1S8_9GAMM</name>
<accession>A0ABS7E1S8</accession>
<dbReference type="RefSeq" id="WP_220108629.1">
    <property type="nucleotide sequence ID" value="NZ_JAHZST010000003.1"/>
</dbReference>
<dbReference type="Proteomes" id="UP001195963">
    <property type="component" value="Unassembled WGS sequence"/>
</dbReference>
<keyword evidence="1" id="KW-0732">Signal</keyword>
<proteinExistence type="predicted"/>
<feature type="signal peptide" evidence="1">
    <location>
        <begin position="1"/>
        <end position="28"/>
    </location>
</feature>
<evidence type="ECO:0000313" key="3">
    <source>
        <dbReference type="Proteomes" id="UP001195963"/>
    </source>
</evidence>
<evidence type="ECO:0000313" key="2">
    <source>
        <dbReference type="EMBL" id="MBW8182967.1"/>
    </source>
</evidence>
<keyword evidence="3" id="KW-1185">Reference proteome</keyword>
<organism evidence="2 3">
    <name type="scientific">Shewanella nanhaiensis</name>
    <dbReference type="NCBI Taxonomy" id="2864872"/>
    <lineage>
        <taxon>Bacteria</taxon>
        <taxon>Pseudomonadati</taxon>
        <taxon>Pseudomonadota</taxon>
        <taxon>Gammaproteobacteria</taxon>
        <taxon>Alteromonadales</taxon>
        <taxon>Shewanellaceae</taxon>
        <taxon>Shewanella</taxon>
    </lineage>
</organism>
<comment type="caution">
    <text evidence="2">The sequence shown here is derived from an EMBL/GenBank/DDBJ whole genome shotgun (WGS) entry which is preliminary data.</text>
</comment>
<sequence>MKNSKIMTFFKATLIGAVCTSGMSVAVAQSEDEIAFNIEQNIFELNKDKSKDEVVLKPTVWCPAKPCPGEQSK</sequence>
<reference evidence="2 3" key="1">
    <citation type="submission" date="2021-07" db="EMBL/GenBank/DDBJ databases">
        <title>Shewanella sp. nov, isolated from SCS.</title>
        <authorList>
            <person name="Cao W.R."/>
        </authorList>
    </citation>
    <scope>NUCLEOTIDE SEQUENCE [LARGE SCALE GENOMIC DNA]</scope>
    <source>
        <strain evidence="2 3">NR704-98</strain>
    </source>
</reference>
<dbReference type="EMBL" id="JAHZST010000003">
    <property type="protein sequence ID" value="MBW8182967.1"/>
    <property type="molecule type" value="Genomic_DNA"/>
</dbReference>
<protein>
    <submittedName>
        <fullName evidence="2">Uncharacterized protein</fullName>
    </submittedName>
</protein>
<feature type="chain" id="PRO_5046506407" evidence="1">
    <location>
        <begin position="29"/>
        <end position="73"/>
    </location>
</feature>
<evidence type="ECO:0000256" key="1">
    <source>
        <dbReference type="SAM" id="SignalP"/>
    </source>
</evidence>
<gene>
    <name evidence="2" type="ORF">K0625_04760</name>
</gene>